<dbReference type="InterPro" id="IPR052702">
    <property type="entry name" value="MscS-like_channel"/>
</dbReference>
<feature type="transmembrane region" description="Helical" evidence="1">
    <location>
        <begin position="20"/>
        <end position="41"/>
    </location>
</feature>
<dbReference type="EMBL" id="JBHLTL010000005">
    <property type="protein sequence ID" value="MFC0589543.1"/>
    <property type="molecule type" value="Genomic_DNA"/>
</dbReference>
<dbReference type="InterPro" id="IPR049142">
    <property type="entry name" value="MS_channel_1st"/>
</dbReference>
<sequence length="166" mass="17384">MNSLDGTMAHPIVSIGGTGITLSSLLSAGFILVLAASAIWIIRQLTKRAQGRLGEGRASTLYVAGQVVRYIIVFAAIATAISALGVDLSALSLFAGALGVGIGLGLQDVVKNFVCGIILLFDGSIEIGDYVELETRKNRWSFGGYGDSLIGSDHGEPWWIQSPCSV</sequence>
<evidence type="ECO:0000256" key="1">
    <source>
        <dbReference type="SAM" id="Phobius"/>
    </source>
</evidence>
<evidence type="ECO:0000313" key="5">
    <source>
        <dbReference type="Proteomes" id="UP001589943"/>
    </source>
</evidence>
<organism evidence="4 5">
    <name type="scientific">Novosphingobium aquiterrae</name>
    <dbReference type="NCBI Taxonomy" id="624388"/>
    <lineage>
        <taxon>Bacteria</taxon>
        <taxon>Pseudomonadati</taxon>
        <taxon>Pseudomonadota</taxon>
        <taxon>Alphaproteobacteria</taxon>
        <taxon>Sphingomonadales</taxon>
        <taxon>Sphingomonadaceae</taxon>
        <taxon>Novosphingobium</taxon>
    </lineage>
</organism>
<gene>
    <name evidence="4" type="ORF">ACFFF7_08975</name>
</gene>
<evidence type="ECO:0000313" key="4">
    <source>
        <dbReference type="EMBL" id="MFC0589543.1"/>
    </source>
</evidence>
<name>A0ABV6PKM1_9SPHN</name>
<accession>A0ABV6PKM1</accession>
<evidence type="ECO:0000259" key="2">
    <source>
        <dbReference type="Pfam" id="PF00924"/>
    </source>
</evidence>
<dbReference type="Gene3D" id="1.10.287.1260">
    <property type="match status" value="1"/>
</dbReference>
<feature type="domain" description="Mechanosensitive ion channel MscS" evidence="2">
    <location>
        <begin position="108"/>
        <end position="134"/>
    </location>
</feature>
<keyword evidence="1" id="KW-0472">Membrane</keyword>
<dbReference type="Pfam" id="PF21088">
    <property type="entry name" value="MS_channel_1st"/>
    <property type="match status" value="1"/>
</dbReference>
<proteinExistence type="predicted"/>
<dbReference type="PANTHER" id="PTHR30347">
    <property type="entry name" value="POTASSIUM CHANNEL RELATED"/>
    <property type="match status" value="1"/>
</dbReference>
<evidence type="ECO:0000259" key="3">
    <source>
        <dbReference type="Pfam" id="PF21088"/>
    </source>
</evidence>
<dbReference type="PANTHER" id="PTHR30347:SF1">
    <property type="entry name" value="MECHANOSENSITIVE CHANNEL MSCK"/>
    <property type="match status" value="1"/>
</dbReference>
<feature type="domain" description="Mechanosensitive ion channel transmembrane helices 2/3" evidence="3">
    <location>
        <begin position="67"/>
        <end position="107"/>
    </location>
</feature>
<dbReference type="Proteomes" id="UP001589943">
    <property type="component" value="Unassembled WGS sequence"/>
</dbReference>
<dbReference type="InterPro" id="IPR006685">
    <property type="entry name" value="MscS_channel_2nd"/>
</dbReference>
<comment type="caution">
    <text evidence="4">The sequence shown here is derived from an EMBL/GenBank/DDBJ whole genome shotgun (WGS) entry which is preliminary data.</text>
</comment>
<dbReference type="SUPFAM" id="SSF82861">
    <property type="entry name" value="Mechanosensitive channel protein MscS (YggB), transmembrane region"/>
    <property type="match status" value="1"/>
</dbReference>
<protein>
    <submittedName>
        <fullName evidence="4">Mechanosensitive ion channel family protein</fullName>
    </submittedName>
</protein>
<reference evidence="4 5" key="1">
    <citation type="submission" date="2024-09" db="EMBL/GenBank/DDBJ databases">
        <authorList>
            <person name="Sun Q."/>
            <person name="Mori K."/>
        </authorList>
    </citation>
    <scope>NUCLEOTIDE SEQUENCE [LARGE SCALE GENOMIC DNA]</scope>
    <source>
        <strain evidence="4 5">NCAIM B.02537</strain>
    </source>
</reference>
<keyword evidence="1" id="KW-0812">Transmembrane</keyword>
<dbReference type="RefSeq" id="WP_379481041.1">
    <property type="nucleotide sequence ID" value="NZ_JBHLTL010000005.1"/>
</dbReference>
<feature type="transmembrane region" description="Helical" evidence="1">
    <location>
        <begin position="61"/>
        <end position="84"/>
    </location>
</feature>
<dbReference type="InterPro" id="IPR011014">
    <property type="entry name" value="MscS_channel_TM-2"/>
</dbReference>
<dbReference type="Pfam" id="PF00924">
    <property type="entry name" value="MS_channel_2nd"/>
    <property type="match status" value="1"/>
</dbReference>
<keyword evidence="5" id="KW-1185">Reference proteome</keyword>
<keyword evidence="1" id="KW-1133">Transmembrane helix</keyword>